<keyword evidence="4" id="KW-1185">Reference proteome</keyword>
<dbReference type="AlphaFoldDB" id="A0A1M5XUK3"/>
<feature type="domain" description="NodB homology" evidence="2">
    <location>
        <begin position="77"/>
        <end position="261"/>
    </location>
</feature>
<keyword evidence="1" id="KW-0812">Transmembrane</keyword>
<evidence type="ECO:0000313" key="4">
    <source>
        <dbReference type="Proteomes" id="UP000184139"/>
    </source>
</evidence>
<evidence type="ECO:0000313" key="3">
    <source>
        <dbReference type="EMBL" id="SHI03224.1"/>
    </source>
</evidence>
<dbReference type="OrthoDB" id="5352625at2"/>
<name>A0A1M5XUK3_9BACT</name>
<dbReference type="InterPro" id="IPR002509">
    <property type="entry name" value="NODB_dom"/>
</dbReference>
<protein>
    <submittedName>
        <fullName evidence="3">Peptidoglycan/xylan/chitin deacetylase, PgdA/CDA1 family</fullName>
    </submittedName>
</protein>
<dbReference type="GO" id="GO:0005975">
    <property type="term" value="P:carbohydrate metabolic process"/>
    <property type="evidence" value="ECO:0007669"/>
    <property type="project" value="InterPro"/>
</dbReference>
<reference evidence="3 4" key="1">
    <citation type="submission" date="2016-11" db="EMBL/GenBank/DDBJ databases">
        <authorList>
            <person name="Jaros S."/>
            <person name="Januszkiewicz K."/>
            <person name="Wedrychowicz H."/>
        </authorList>
    </citation>
    <scope>NUCLEOTIDE SEQUENCE [LARGE SCALE GENOMIC DNA]</scope>
    <source>
        <strain evidence="3 4">DSM 9705</strain>
    </source>
</reference>
<proteinExistence type="predicted"/>
<dbReference type="EMBL" id="FQXS01000023">
    <property type="protein sequence ID" value="SHI03224.1"/>
    <property type="molecule type" value="Genomic_DNA"/>
</dbReference>
<dbReference type="PANTHER" id="PTHR10587">
    <property type="entry name" value="GLYCOSYL TRANSFERASE-RELATED"/>
    <property type="match status" value="1"/>
</dbReference>
<keyword evidence="1" id="KW-0472">Membrane</keyword>
<sequence length="287" mass="31373">MIRRQPPGESGSGLRYWSPAERLGIAVFALSVPLAFISSQLVIGVLAIFVLVCAIIPFFPGVSFFFPVIGRGPDASAGICLSFDDGPDPVATPAVLALLRQHRLQAVFFVTGERAERYPHLIDALLADGHSIGNHSYSHDNFIMFRSEARLSAEIELTQRVLGAHGIRPHFFRPPVGINTPRYVEPLRQSGLTAVTFSRRAGDRGNRKIHGLSGRILRRLRPGDIVLLHDTAPRRVVDLSLLLAEIERLISGIEQRGLAIIPVATLLGRPAMSVLTKTAEQADRNCS</sequence>
<accession>A0A1M5XUK3</accession>
<dbReference type="CDD" id="cd10917">
    <property type="entry name" value="CE4_NodB_like_6s_7s"/>
    <property type="match status" value="1"/>
</dbReference>
<dbReference type="Gene3D" id="3.20.20.370">
    <property type="entry name" value="Glycoside hydrolase/deacetylase"/>
    <property type="match status" value="1"/>
</dbReference>
<evidence type="ECO:0000256" key="1">
    <source>
        <dbReference type="SAM" id="Phobius"/>
    </source>
</evidence>
<dbReference type="STRING" id="1121409.SAMN02745124_03346"/>
<feature type="transmembrane region" description="Helical" evidence="1">
    <location>
        <begin position="43"/>
        <end position="66"/>
    </location>
</feature>
<dbReference type="SUPFAM" id="SSF88713">
    <property type="entry name" value="Glycoside hydrolase/deacetylase"/>
    <property type="match status" value="1"/>
</dbReference>
<evidence type="ECO:0000259" key="2">
    <source>
        <dbReference type="PROSITE" id="PS51677"/>
    </source>
</evidence>
<feature type="transmembrane region" description="Helical" evidence="1">
    <location>
        <begin position="20"/>
        <end position="37"/>
    </location>
</feature>
<dbReference type="PROSITE" id="PS51677">
    <property type="entry name" value="NODB"/>
    <property type="match status" value="1"/>
</dbReference>
<dbReference type="RefSeq" id="WP_073377772.1">
    <property type="nucleotide sequence ID" value="NZ_FQXS01000023.1"/>
</dbReference>
<dbReference type="Pfam" id="PF01522">
    <property type="entry name" value="Polysacc_deac_1"/>
    <property type="match status" value="1"/>
</dbReference>
<gene>
    <name evidence="3" type="ORF">SAMN02745124_03346</name>
</gene>
<dbReference type="InterPro" id="IPR011330">
    <property type="entry name" value="Glyco_hydro/deAcase_b/a-brl"/>
</dbReference>
<organism evidence="3 4">
    <name type="scientific">Desulfofustis glycolicus DSM 9705</name>
    <dbReference type="NCBI Taxonomy" id="1121409"/>
    <lineage>
        <taxon>Bacteria</taxon>
        <taxon>Pseudomonadati</taxon>
        <taxon>Thermodesulfobacteriota</taxon>
        <taxon>Desulfobulbia</taxon>
        <taxon>Desulfobulbales</taxon>
        <taxon>Desulfocapsaceae</taxon>
        <taxon>Desulfofustis</taxon>
    </lineage>
</organism>
<dbReference type="GO" id="GO:0016810">
    <property type="term" value="F:hydrolase activity, acting on carbon-nitrogen (but not peptide) bonds"/>
    <property type="evidence" value="ECO:0007669"/>
    <property type="project" value="InterPro"/>
</dbReference>
<keyword evidence="1" id="KW-1133">Transmembrane helix</keyword>
<dbReference type="InterPro" id="IPR050248">
    <property type="entry name" value="Polysacc_deacetylase_ArnD"/>
</dbReference>
<dbReference type="Proteomes" id="UP000184139">
    <property type="component" value="Unassembled WGS sequence"/>
</dbReference>